<accession>A0A9P0HRG4</accession>
<sequence>MPTILVAVSTLSSTVCRPYPAQPVRPTLKQSSNLRFGLLPLTFTFGILSIGDPSHCHSLPNFAFGVQASVRFELCPLSSTFSLSPSTLLISGCLNVPLWPCSTHR</sequence>
<reference evidence="1" key="1">
    <citation type="submission" date="2022-01" db="EMBL/GenBank/DDBJ databases">
        <authorList>
            <person name="King R."/>
        </authorList>
    </citation>
    <scope>NUCLEOTIDE SEQUENCE</scope>
</reference>
<evidence type="ECO:0000313" key="2">
    <source>
        <dbReference type="Proteomes" id="UP001152798"/>
    </source>
</evidence>
<name>A0A9P0HRG4_NEZVI</name>
<proteinExistence type="predicted"/>
<dbReference type="EMBL" id="OV725083">
    <property type="protein sequence ID" value="CAH1407669.1"/>
    <property type="molecule type" value="Genomic_DNA"/>
</dbReference>
<evidence type="ECO:0000313" key="1">
    <source>
        <dbReference type="EMBL" id="CAH1407669.1"/>
    </source>
</evidence>
<dbReference type="AlphaFoldDB" id="A0A9P0HRG4"/>
<organism evidence="1 2">
    <name type="scientific">Nezara viridula</name>
    <name type="common">Southern green stink bug</name>
    <name type="synonym">Cimex viridulus</name>
    <dbReference type="NCBI Taxonomy" id="85310"/>
    <lineage>
        <taxon>Eukaryota</taxon>
        <taxon>Metazoa</taxon>
        <taxon>Ecdysozoa</taxon>
        <taxon>Arthropoda</taxon>
        <taxon>Hexapoda</taxon>
        <taxon>Insecta</taxon>
        <taxon>Pterygota</taxon>
        <taxon>Neoptera</taxon>
        <taxon>Paraneoptera</taxon>
        <taxon>Hemiptera</taxon>
        <taxon>Heteroptera</taxon>
        <taxon>Panheteroptera</taxon>
        <taxon>Pentatomomorpha</taxon>
        <taxon>Pentatomoidea</taxon>
        <taxon>Pentatomidae</taxon>
        <taxon>Pentatominae</taxon>
        <taxon>Nezara</taxon>
    </lineage>
</organism>
<dbReference type="Proteomes" id="UP001152798">
    <property type="component" value="Chromosome 7"/>
</dbReference>
<gene>
    <name evidence="1" type="ORF">NEZAVI_LOCUS15340</name>
</gene>
<protein>
    <submittedName>
        <fullName evidence="1">Uncharacterized protein</fullName>
    </submittedName>
</protein>
<keyword evidence="2" id="KW-1185">Reference proteome</keyword>